<evidence type="ECO:0000256" key="1">
    <source>
        <dbReference type="SAM" id="MobiDB-lite"/>
    </source>
</evidence>
<feature type="region of interest" description="Disordered" evidence="1">
    <location>
        <begin position="80"/>
        <end position="111"/>
    </location>
</feature>
<dbReference type="AlphaFoldDB" id="A0A2Z5MY28"/>
<gene>
    <name evidence="2" type="ORF">CUJ89_15060</name>
</gene>
<sequence length="139" mass="14993">MGLAGPARRQRGRVGGAFGALESVVSHGSVAEWEGGRVRGRAGCPLLVRSGRMVPDRQARRGPVGRDRFCRRARVRACRTHASYRLPRPGRPRRSRPDSGRVSGSGKSPQEYNPCVCCIRCCESAISTARSSSTPNCSA</sequence>
<name>A0A2Z5MY28_BURPY</name>
<protein>
    <submittedName>
        <fullName evidence="2">Uncharacterized protein</fullName>
    </submittedName>
</protein>
<evidence type="ECO:0000313" key="3">
    <source>
        <dbReference type="Proteomes" id="UP000253104"/>
    </source>
</evidence>
<evidence type="ECO:0000313" key="2">
    <source>
        <dbReference type="EMBL" id="AXF21676.1"/>
    </source>
</evidence>
<dbReference type="EMBL" id="CP024902">
    <property type="protein sequence ID" value="AXF21676.1"/>
    <property type="molecule type" value="Genomic_DNA"/>
</dbReference>
<dbReference type="Proteomes" id="UP000253104">
    <property type="component" value="Chromosome mHSR5_A"/>
</dbReference>
<proteinExistence type="predicted"/>
<reference evidence="2 3" key="1">
    <citation type="journal article" date="2018" name="ISME J.">
        <title>Involvement of Burkholderiaceae and sulfurous volatiles in disease-suppressive soils.</title>
        <authorList>
            <person name="Carrion V.J."/>
            <person name="Cordovez V."/>
            <person name="Tyc O."/>
            <person name="Etalo D.W."/>
            <person name="de Bruijn I."/>
            <person name="de Jager V.C."/>
            <person name="Medema M.H."/>
            <person name="Eberl L."/>
            <person name="Raaijmakers J.M."/>
        </authorList>
    </citation>
    <scope>NUCLEOTIDE SEQUENCE [LARGE SCALE GENOMIC DNA]</scope>
    <source>
        <strain evidence="3">mHSR5</strain>
    </source>
</reference>
<organism evidence="2 3">
    <name type="scientific">Burkholderia pyrrocinia</name>
    <name type="common">Pseudomonas pyrrocinia</name>
    <dbReference type="NCBI Taxonomy" id="60550"/>
    <lineage>
        <taxon>Bacteria</taxon>
        <taxon>Pseudomonadati</taxon>
        <taxon>Pseudomonadota</taxon>
        <taxon>Betaproteobacteria</taxon>
        <taxon>Burkholderiales</taxon>
        <taxon>Burkholderiaceae</taxon>
        <taxon>Burkholderia</taxon>
        <taxon>Burkholderia cepacia complex</taxon>
    </lineage>
</organism>
<accession>A0A2Z5MY28</accession>